<evidence type="ECO:0000256" key="1">
    <source>
        <dbReference type="ARBA" id="ARBA00006484"/>
    </source>
</evidence>
<dbReference type="InterPro" id="IPR036291">
    <property type="entry name" value="NAD(P)-bd_dom_sf"/>
</dbReference>
<protein>
    <recommendedName>
        <fullName evidence="5">Short-chain dehydrogenase</fullName>
    </recommendedName>
</protein>
<dbReference type="EMBL" id="PSZC01000043">
    <property type="protein sequence ID" value="PPJ30743.1"/>
    <property type="molecule type" value="Genomic_DNA"/>
</dbReference>
<evidence type="ECO:0000313" key="3">
    <source>
        <dbReference type="EMBL" id="PPJ30743.1"/>
    </source>
</evidence>
<keyword evidence="2" id="KW-0560">Oxidoreductase</keyword>
<dbReference type="RefSeq" id="WP_104379308.1">
    <property type="nucleotide sequence ID" value="NZ_PSZC01000043.1"/>
</dbReference>
<dbReference type="InterPro" id="IPR002347">
    <property type="entry name" value="SDR_fam"/>
</dbReference>
<sequence length="153" mass="16321">MTDNTHTLVIGGSSGMGLALAQRLLPAGHRVTIAARDTGRLTAATAQLGRPDHVRAQRVDIAEESSIAALFDTVEAVDHVVVTAADMRRGYGPLTVLPTRDARSVLDIKVLGPWLVAKYAADMAAPRTTGHRHRYCGAERTDMRGARPADQAS</sequence>
<evidence type="ECO:0000313" key="4">
    <source>
        <dbReference type="Proteomes" id="UP000239874"/>
    </source>
</evidence>
<dbReference type="PANTHER" id="PTHR43669">
    <property type="entry name" value="5-KETO-D-GLUCONATE 5-REDUCTASE"/>
    <property type="match status" value="1"/>
</dbReference>
<accession>A0A2S6ABA0</accession>
<name>A0A2S6ABA0_9NOCA</name>
<dbReference type="Proteomes" id="UP000239874">
    <property type="component" value="Unassembled WGS sequence"/>
</dbReference>
<evidence type="ECO:0000256" key="2">
    <source>
        <dbReference type="ARBA" id="ARBA00023002"/>
    </source>
</evidence>
<comment type="caution">
    <text evidence="3">The sequence shown here is derived from an EMBL/GenBank/DDBJ whole genome shotgun (WGS) entry which is preliminary data.</text>
</comment>
<evidence type="ECO:0008006" key="5">
    <source>
        <dbReference type="Google" id="ProtNLM"/>
    </source>
</evidence>
<dbReference type="GO" id="GO:0016491">
    <property type="term" value="F:oxidoreductase activity"/>
    <property type="evidence" value="ECO:0007669"/>
    <property type="project" value="UniProtKB-KW"/>
</dbReference>
<gene>
    <name evidence="3" type="ORF">C5E45_33630</name>
</gene>
<dbReference type="Gene3D" id="3.40.50.720">
    <property type="entry name" value="NAD(P)-binding Rossmann-like Domain"/>
    <property type="match status" value="1"/>
</dbReference>
<dbReference type="AlphaFoldDB" id="A0A2S6ABA0"/>
<dbReference type="PANTHER" id="PTHR43669:SF3">
    <property type="entry name" value="ALCOHOL DEHYDROGENASE, PUTATIVE (AFU_ORTHOLOGUE AFUA_3G03445)-RELATED"/>
    <property type="match status" value="1"/>
</dbReference>
<proteinExistence type="inferred from homology"/>
<comment type="similarity">
    <text evidence="1">Belongs to the short-chain dehydrogenases/reductases (SDR) family.</text>
</comment>
<dbReference type="SUPFAM" id="SSF51735">
    <property type="entry name" value="NAD(P)-binding Rossmann-fold domains"/>
    <property type="match status" value="1"/>
</dbReference>
<dbReference type="OrthoDB" id="9806974at2"/>
<reference evidence="3 4" key="1">
    <citation type="submission" date="2018-02" db="EMBL/GenBank/DDBJ databases">
        <title>8 Nocardia nova and 1 Nocardia cyriacigeorgica strain used for evolution to TMP-SMX.</title>
        <authorList>
            <person name="Mehta H."/>
            <person name="Weng J."/>
            <person name="Shamoo Y."/>
        </authorList>
    </citation>
    <scope>NUCLEOTIDE SEQUENCE [LARGE SCALE GENOMIC DNA]</scope>
    <source>
        <strain evidence="3 4">MDA3139</strain>
    </source>
</reference>
<dbReference type="Pfam" id="PF00106">
    <property type="entry name" value="adh_short"/>
    <property type="match status" value="1"/>
</dbReference>
<organism evidence="3 4">
    <name type="scientific">Nocardia nova</name>
    <dbReference type="NCBI Taxonomy" id="37330"/>
    <lineage>
        <taxon>Bacteria</taxon>
        <taxon>Bacillati</taxon>
        <taxon>Actinomycetota</taxon>
        <taxon>Actinomycetes</taxon>
        <taxon>Mycobacteriales</taxon>
        <taxon>Nocardiaceae</taxon>
        <taxon>Nocardia</taxon>
    </lineage>
</organism>